<evidence type="ECO:0000313" key="1">
    <source>
        <dbReference type="EMBL" id="MFB5190342.1"/>
    </source>
</evidence>
<accession>A0ABV5ADJ1</accession>
<keyword evidence="2" id="KW-1185">Reference proteome</keyword>
<name>A0ABV5ADJ1_9BACL</name>
<comment type="caution">
    <text evidence="1">The sequence shown here is derived from an EMBL/GenBank/DDBJ whole genome shotgun (WGS) entry which is preliminary data.</text>
</comment>
<evidence type="ECO:0000313" key="2">
    <source>
        <dbReference type="Proteomes" id="UP001579974"/>
    </source>
</evidence>
<sequence length="141" mass="16179">MQEPFPVRESPCRGIVVVLPDESVTAALVGAVDPRPESAWQRLDPLSVWYERAFFYDRLHDWRCQYNAETWKFYDAIRLEGGVWEVCHAVLSWSQILAQADEYHGTRRNVAHRGLDAQSLFAANTRYPSQAGPQSMPLSRN</sequence>
<protein>
    <submittedName>
        <fullName evidence="1">Uncharacterized protein</fullName>
    </submittedName>
</protein>
<organism evidence="1 2">
    <name type="scientific">Alicyclobacillus fastidiosus</name>
    <dbReference type="NCBI Taxonomy" id="392011"/>
    <lineage>
        <taxon>Bacteria</taxon>
        <taxon>Bacillati</taxon>
        <taxon>Bacillota</taxon>
        <taxon>Bacilli</taxon>
        <taxon>Bacillales</taxon>
        <taxon>Alicyclobacillaceae</taxon>
        <taxon>Alicyclobacillus</taxon>
    </lineage>
</organism>
<dbReference type="RefSeq" id="WP_275473607.1">
    <property type="nucleotide sequence ID" value="NZ_CP162940.1"/>
</dbReference>
<dbReference type="EMBL" id="JBDXSU010000005">
    <property type="protein sequence ID" value="MFB5190342.1"/>
    <property type="molecule type" value="Genomic_DNA"/>
</dbReference>
<proteinExistence type="predicted"/>
<gene>
    <name evidence="1" type="ORF">KKP3000_003788</name>
</gene>
<reference evidence="1 2" key="1">
    <citation type="journal article" date="2024" name="Int. J. Mol. Sci.">
        <title>Exploration of Alicyclobacillus spp. Genome in Search of Antibiotic Resistance.</title>
        <authorList>
            <person name="Bucka-Kolendo J."/>
            <person name="Kiousi D.E."/>
            <person name="Dekowska A."/>
            <person name="Mikolajczuk-Szczyrba A."/>
            <person name="Karadedos D.M."/>
            <person name="Michael P."/>
            <person name="Galanis A."/>
            <person name="Sokolowska B."/>
        </authorList>
    </citation>
    <scope>NUCLEOTIDE SEQUENCE [LARGE SCALE GENOMIC DNA]</scope>
    <source>
        <strain evidence="1 2">KKP 3000</strain>
    </source>
</reference>
<dbReference type="Proteomes" id="UP001579974">
    <property type="component" value="Unassembled WGS sequence"/>
</dbReference>